<dbReference type="Proteomes" id="UP000075901">
    <property type="component" value="Unassembled WGS sequence"/>
</dbReference>
<dbReference type="AlphaFoldDB" id="A0A182TBN7"/>
<reference evidence="4" key="1">
    <citation type="submission" date="2013-09" db="EMBL/GenBank/DDBJ databases">
        <title>The Genome Sequence of Anopheles maculatus species B.</title>
        <authorList>
            <consortium name="The Broad Institute Genomics Platform"/>
            <person name="Neafsey D.E."/>
            <person name="Besansky N."/>
            <person name="Howell P."/>
            <person name="Walton C."/>
            <person name="Young S.K."/>
            <person name="Zeng Q."/>
            <person name="Gargeya S."/>
            <person name="Fitzgerald M."/>
            <person name="Haas B."/>
            <person name="Abouelleil A."/>
            <person name="Allen A.W."/>
            <person name="Alvarado L."/>
            <person name="Arachchi H.M."/>
            <person name="Berlin A.M."/>
            <person name="Chapman S.B."/>
            <person name="Gainer-Dewar J."/>
            <person name="Goldberg J."/>
            <person name="Griggs A."/>
            <person name="Gujja S."/>
            <person name="Hansen M."/>
            <person name="Howarth C."/>
            <person name="Imamovic A."/>
            <person name="Ireland A."/>
            <person name="Larimer J."/>
            <person name="McCowan C."/>
            <person name="Murphy C."/>
            <person name="Pearson M."/>
            <person name="Poon T.W."/>
            <person name="Priest M."/>
            <person name="Roberts A."/>
            <person name="Saif S."/>
            <person name="Shea T."/>
            <person name="Sisk P."/>
            <person name="Sykes S."/>
            <person name="Wortman J."/>
            <person name="Nusbaum C."/>
            <person name="Birren B."/>
        </authorList>
    </citation>
    <scope>NUCLEOTIDE SEQUENCE [LARGE SCALE GENOMIC DNA]</scope>
    <source>
        <strain evidence="4">maculatus3</strain>
    </source>
</reference>
<dbReference type="Gene3D" id="3.90.215.10">
    <property type="entry name" value="Gamma Fibrinogen, chain A, domain 1"/>
    <property type="match status" value="1"/>
</dbReference>
<feature type="domain" description="Fibrinogen C-terminal" evidence="2">
    <location>
        <begin position="129"/>
        <end position="208"/>
    </location>
</feature>
<dbReference type="EnsemblMetazoa" id="AMAM023606-RA">
    <property type="protein sequence ID" value="AMAM023606-PA"/>
    <property type="gene ID" value="AMAM023606"/>
</dbReference>
<dbReference type="VEuPathDB" id="VectorBase:AMAM023606"/>
<sequence length="208" mass="23965">MALWYIVLQCVIIGAVANENSLPINQIYSLAATLTTAESRILERIEHLSDKINKFNDRVDEMKRDISSTQLVLSETNESYKDKSLQHTSDSSCVAQNLSLVHQTETNKMFNTTHQLIGKLSEQLQNLTASSDKRMINVEHQLERLPEKTGVYFMQPNTSIPLNFTVSRDWTNNHGFGDNWIVFQRRSNGSLNFYRNWTEYKEGFGDVR</sequence>
<dbReference type="PANTHER" id="PTHR19143:SF327">
    <property type="entry name" value="FI21813P1-RELATED"/>
    <property type="match status" value="1"/>
</dbReference>
<organism evidence="3 4">
    <name type="scientific">Anopheles maculatus</name>
    <dbReference type="NCBI Taxonomy" id="74869"/>
    <lineage>
        <taxon>Eukaryota</taxon>
        <taxon>Metazoa</taxon>
        <taxon>Ecdysozoa</taxon>
        <taxon>Arthropoda</taxon>
        <taxon>Hexapoda</taxon>
        <taxon>Insecta</taxon>
        <taxon>Pterygota</taxon>
        <taxon>Neoptera</taxon>
        <taxon>Endopterygota</taxon>
        <taxon>Diptera</taxon>
        <taxon>Nematocera</taxon>
        <taxon>Culicoidea</taxon>
        <taxon>Culicidae</taxon>
        <taxon>Anophelinae</taxon>
        <taxon>Anopheles</taxon>
        <taxon>Anopheles maculatus group</taxon>
    </lineage>
</organism>
<accession>A0A182TBN7</accession>
<dbReference type="PROSITE" id="PS51406">
    <property type="entry name" value="FIBRINOGEN_C_2"/>
    <property type="match status" value="1"/>
</dbReference>
<dbReference type="SUPFAM" id="SSF56496">
    <property type="entry name" value="Fibrinogen C-terminal domain-like"/>
    <property type="match status" value="1"/>
</dbReference>
<dbReference type="GO" id="GO:0005615">
    <property type="term" value="C:extracellular space"/>
    <property type="evidence" value="ECO:0007669"/>
    <property type="project" value="TreeGrafter"/>
</dbReference>
<dbReference type="PANTHER" id="PTHR19143">
    <property type="entry name" value="FIBRINOGEN/TENASCIN/ANGIOPOEITIN"/>
    <property type="match status" value="1"/>
</dbReference>
<evidence type="ECO:0000259" key="2">
    <source>
        <dbReference type="PROSITE" id="PS51406"/>
    </source>
</evidence>
<evidence type="ECO:0000313" key="3">
    <source>
        <dbReference type="EnsemblMetazoa" id="AMAM023606-PA"/>
    </source>
</evidence>
<name>A0A182TBN7_9DIPT</name>
<reference evidence="3" key="2">
    <citation type="submission" date="2020-05" db="UniProtKB">
        <authorList>
            <consortium name="EnsemblMetazoa"/>
        </authorList>
    </citation>
    <scope>IDENTIFICATION</scope>
    <source>
        <strain evidence="3">maculatus3</strain>
    </source>
</reference>
<protein>
    <submittedName>
        <fullName evidence="3">Fibrinogen C-terminal domain-containing protein</fullName>
    </submittedName>
</protein>
<dbReference type="InterPro" id="IPR002181">
    <property type="entry name" value="Fibrinogen_a/b/g_C_dom"/>
</dbReference>
<evidence type="ECO:0000313" key="4">
    <source>
        <dbReference type="Proteomes" id="UP000075901"/>
    </source>
</evidence>
<feature type="chain" id="PRO_5008136648" evidence="1">
    <location>
        <begin position="18"/>
        <end position="208"/>
    </location>
</feature>
<dbReference type="InterPro" id="IPR036056">
    <property type="entry name" value="Fibrinogen-like_C"/>
</dbReference>
<evidence type="ECO:0000256" key="1">
    <source>
        <dbReference type="SAM" id="SignalP"/>
    </source>
</evidence>
<proteinExistence type="predicted"/>
<dbReference type="InterPro" id="IPR014716">
    <property type="entry name" value="Fibrinogen_a/b/g_C_1"/>
</dbReference>
<feature type="signal peptide" evidence="1">
    <location>
        <begin position="1"/>
        <end position="17"/>
    </location>
</feature>
<keyword evidence="4" id="KW-1185">Reference proteome</keyword>
<keyword evidence="1" id="KW-0732">Signal</keyword>
<dbReference type="InterPro" id="IPR050373">
    <property type="entry name" value="Fibrinogen_C-term_domain"/>
</dbReference>
<dbReference type="Pfam" id="PF00147">
    <property type="entry name" value="Fibrinogen_C"/>
    <property type="match status" value="1"/>
</dbReference>